<dbReference type="PANTHER" id="PTHR10009">
    <property type="entry name" value="PROTEIN YELLOW-RELATED"/>
    <property type="match status" value="1"/>
</dbReference>
<evidence type="ECO:0000313" key="4">
    <source>
        <dbReference type="EnsemblMetazoa" id="XP_014253721.1"/>
    </source>
</evidence>
<comment type="similarity">
    <text evidence="2">Belongs to the major royal jelly protein family.</text>
</comment>
<protein>
    <submittedName>
        <fullName evidence="4">Uncharacterized protein</fullName>
    </submittedName>
</protein>
<dbReference type="InterPro" id="IPR011042">
    <property type="entry name" value="6-blade_b-propeller_TolB-like"/>
</dbReference>
<dbReference type="AlphaFoldDB" id="A0A8I6S5I5"/>
<comment type="subcellular location">
    <subcellularLocation>
        <location evidence="1">Secreted</location>
    </subcellularLocation>
</comment>
<dbReference type="Pfam" id="PF03022">
    <property type="entry name" value="MRJP"/>
    <property type="match status" value="1"/>
</dbReference>
<dbReference type="PANTHER" id="PTHR10009:SF18">
    <property type="entry name" value="PROTEIN YELLOW-LIKE PROTEIN"/>
    <property type="match status" value="1"/>
</dbReference>
<evidence type="ECO:0000256" key="2">
    <source>
        <dbReference type="ARBA" id="ARBA00009127"/>
    </source>
</evidence>
<dbReference type="KEGG" id="clec:106668998"/>
<dbReference type="OMA" id="TYFGANE"/>
<evidence type="ECO:0000256" key="1">
    <source>
        <dbReference type="ARBA" id="ARBA00004613"/>
    </source>
</evidence>
<dbReference type="GO" id="GO:0005576">
    <property type="term" value="C:extracellular region"/>
    <property type="evidence" value="ECO:0007669"/>
    <property type="project" value="UniProtKB-SubCell"/>
</dbReference>
<dbReference type="InterPro" id="IPR017996">
    <property type="entry name" value="MRJP/yellow-related"/>
</dbReference>
<dbReference type="SUPFAM" id="SSF101898">
    <property type="entry name" value="NHL repeat"/>
    <property type="match status" value="1"/>
</dbReference>
<keyword evidence="3" id="KW-0964">Secreted</keyword>
<evidence type="ECO:0000256" key="3">
    <source>
        <dbReference type="ARBA" id="ARBA00022525"/>
    </source>
</evidence>
<reference evidence="4" key="1">
    <citation type="submission" date="2022-01" db="UniProtKB">
        <authorList>
            <consortium name="EnsemblMetazoa"/>
        </authorList>
    </citation>
    <scope>IDENTIFICATION</scope>
</reference>
<dbReference type="RefSeq" id="XP_014253721.1">
    <property type="nucleotide sequence ID" value="XM_014398235.2"/>
</dbReference>
<proteinExistence type="inferred from homology"/>
<sequence>MMEFSSSVMHKTSACLVGSLALVCFVIWALGDVAKRQSLYLPTRVQVYGDSLFLTLPKYRSDSPKQSFSLGQATQSGLTAFPNKAAHKSGLIANAVDLQLDSRGTLWVLDSGVVDTLRTPRKTGNASILALDADSGKINQIINLGDLVPGRAQYLSIEETKSGTRFLYVSDGPSRSIAVWDVKANKGHRVLLPERTMPKIRPKVLYTSLVGSRLYFTYFGGSELFYIETSGLRKGGIVKIVGRKDPRMVFLGSAGYEIIFRLAGEKEVLSWDTRNPLDGEHISVLDLGDAKKNAMAAVPNYGYVWVLETDVKSFLKGKQPEHSFRALNATKGN</sequence>
<evidence type="ECO:0000313" key="5">
    <source>
        <dbReference type="Proteomes" id="UP000494040"/>
    </source>
</evidence>
<dbReference type="Proteomes" id="UP000494040">
    <property type="component" value="Unassembled WGS sequence"/>
</dbReference>
<dbReference type="Gene3D" id="2.120.10.30">
    <property type="entry name" value="TolB, C-terminal domain"/>
    <property type="match status" value="1"/>
</dbReference>
<name>A0A8I6S5I5_CIMLE</name>
<organism evidence="4 5">
    <name type="scientific">Cimex lectularius</name>
    <name type="common">Bed bug</name>
    <name type="synonym">Acanthia lectularia</name>
    <dbReference type="NCBI Taxonomy" id="79782"/>
    <lineage>
        <taxon>Eukaryota</taxon>
        <taxon>Metazoa</taxon>
        <taxon>Ecdysozoa</taxon>
        <taxon>Arthropoda</taxon>
        <taxon>Hexapoda</taxon>
        <taxon>Insecta</taxon>
        <taxon>Pterygota</taxon>
        <taxon>Neoptera</taxon>
        <taxon>Paraneoptera</taxon>
        <taxon>Hemiptera</taxon>
        <taxon>Heteroptera</taxon>
        <taxon>Panheteroptera</taxon>
        <taxon>Cimicomorpha</taxon>
        <taxon>Cimicidae</taxon>
        <taxon>Cimex</taxon>
    </lineage>
</organism>
<dbReference type="OrthoDB" id="6583604at2759"/>
<dbReference type="GeneID" id="106668998"/>
<dbReference type="EnsemblMetazoa" id="XM_014398235.2">
    <property type="protein sequence ID" value="XP_014253721.1"/>
    <property type="gene ID" value="LOC106668998"/>
</dbReference>
<accession>A0A8I6S5I5</accession>
<keyword evidence="5" id="KW-1185">Reference proteome</keyword>